<evidence type="ECO:0000256" key="7">
    <source>
        <dbReference type="ARBA" id="ARBA00023014"/>
    </source>
</evidence>
<protein>
    <recommendedName>
        <fullName evidence="9">Lipoyl synthase</fullName>
        <ecNumber evidence="9">2.8.1.8</ecNumber>
    </recommendedName>
    <alternativeName>
        <fullName evidence="9">Lip-syn</fullName>
        <shortName evidence="9">LS</shortName>
    </alternativeName>
    <alternativeName>
        <fullName evidence="9">Lipoate synthase</fullName>
    </alternativeName>
    <alternativeName>
        <fullName evidence="9">Lipoic acid synthase</fullName>
    </alternativeName>
    <alternativeName>
        <fullName evidence="9">Sulfur insertion protein LipA</fullName>
    </alternativeName>
</protein>
<evidence type="ECO:0000256" key="6">
    <source>
        <dbReference type="ARBA" id="ARBA00023004"/>
    </source>
</evidence>
<dbReference type="EMBL" id="AATS01000025">
    <property type="protein sequence ID" value="EAU53398.1"/>
    <property type="molecule type" value="Genomic_DNA"/>
</dbReference>
<dbReference type="GO" id="GO:0046872">
    <property type="term" value="F:metal ion binding"/>
    <property type="evidence" value="ECO:0007669"/>
    <property type="project" value="UniProtKB-KW"/>
</dbReference>
<dbReference type="NCBIfam" id="NF009544">
    <property type="entry name" value="PRK12928.1"/>
    <property type="match status" value="1"/>
</dbReference>
<dbReference type="InterPro" id="IPR013785">
    <property type="entry name" value="Aldolase_TIM"/>
</dbReference>
<dbReference type="SFLD" id="SFLDS00029">
    <property type="entry name" value="Radical_SAM"/>
    <property type="match status" value="1"/>
</dbReference>
<accession>Q0EVV8</accession>
<comment type="caution">
    <text evidence="11">The sequence shown here is derived from an EMBL/GenBank/DDBJ whole genome shotgun (WGS) entry which is preliminary data.</text>
</comment>
<dbReference type="InterPro" id="IPR006638">
    <property type="entry name" value="Elp3/MiaA/NifB-like_rSAM"/>
</dbReference>
<sequence length="312" mass="34470">MSRKVIPILAEAEGEPLTGKPAWLKVRAPMSPEYKSIVNMMRELKLNTVCEEASCPNIGGCWKQGSATFMILGRVCTRTCAFCDVATGRPDPVDADEPLNLAKAVAQIGLKHVVITSVDRDDLKDGGAGHYATVIRELKARQPEVTIEILTPDFQRKPDSCLDTIMAAGPDIFNHNLETVPRLYRSVRPGARYFTSLRLLQRAKEVDANVVTKSGIMVGLGEERDEILQVMDDMREAGIDILTIGQYLRPSEKHHPVMKYWTPEEFDELKYLAEKKGFGMVASGPLVRSSFHADEVFAALKLKNAARAGSKG</sequence>
<dbReference type="Gene3D" id="3.20.20.70">
    <property type="entry name" value="Aldolase class I"/>
    <property type="match status" value="1"/>
</dbReference>
<evidence type="ECO:0000313" key="11">
    <source>
        <dbReference type="EMBL" id="EAU53398.1"/>
    </source>
</evidence>
<comment type="cofactor">
    <cofactor evidence="9">
        <name>[4Fe-4S] cluster</name>
        <dbReference type="ChEBI" id="CHEBI:49883"/>
    </cofactor>
    <text evidence="9">Binds 2 [4Fe-4S] clusters per subunit. One cluster is coordinated with 3 cysteines and an exchangeable S-adenosyl-L-methionine.</text>
</comment>
<dbReference type="FunCoup" id="Q0EVV8">
    <property type="interactions" value="560"/>
</dbReference>
<dbReference type="GO" id="GO:0005737">
    <property type="term" value="C:cytoplasm"/>
    <property type="evidence" value="ECO:0007669"/>
    <property type="project" value="UniProtKB-SubCell"/>
</dbReference>
<dbReference type="EC" id="2.8.1.8" evidence="9"/>
<comment type="similarity">
    <text evidence="9">Belongs to the radical SAM superfamily. Lipoyl synthase family.</text>
</comment>
<dbReference type="GO" id="GO:0051539">
    <property type="term" value="F:4 iron, 4 sulfur cluster binding"/>
    <property type="evidence" value="ECO:0007669"/>
    <property type="project" value="UniProtKB-UniRule"/>
</dbReference>
<feature type="binding site" evidence="9">
    <location>
        <position position="61"/>
    </location>
    <ligand>
        <name>[4Fe-4S] cluster</name>
        <dbReference type="ChEBI" id="CHEBI:49883"/>
        <label>1</label>
    </ligand>
</feature>
<dbReference type="Proteomes" id="UP000005297">
    <property type="component" value="Unassembled WGS sequence"/>
</dbReference>
<dbReference type="UniPathway" id="UPA00538">
    <property type="reaction ID" value="UER00593"/>
</dbReference>
<keyword evidence="1 9" id="KW-0004">4Fe-4S</keyword>
<comment type="subcellular location">
    <subcellularLocation>
        <location evidence="9">Cytoplasm</location>
    </subcellularLocation>
</comment>
<comment type="pathway">
    <text evidence="9">Protein modification; protein lipoylation via endogenous pathway; protein N(6)-(lipoyl)lysine from octanoyl-[acyl-carrier-protein]: step 2/2.</text>
</comment>
<dbReference type="SFLD" id="SFLDF00271">
    <property type="entry name" value="lipoyl_synthase"/>
    <property type="match status" value="1"/>
</dbReference>
<gene>
    <name evidence="9" type="primary">lipA</name>
    <name evidence="11" type="ORF">SPV1_12230</name>
</gene>
<dbReference type="GO" id="GO:0009249">
    <property type="term" value="P:protein lipoylation"/>
    <property type="evidence" value="ECO:0007669"/>
    <property type="project" value="UniProtKB-UniRule"/>
</dbReference>
<dbReference type="SUPFAM" id="SSF102114">
    <property type="entry name" value="Radical SAM enzymes"/>
    <property type="match status" value="1"/>
</dbReference>
<dbReference type="InterPro" id="IPR058240">
    <property type="entry name" value="rSAM_sf"/>
</dbReference>
<keyword evidence="5 9" id="KW-0479">Metal-binding</keyword>
<dbReference type="GO" id="GO:0016992">
    <property type="term" value="F:lipoate synthase activity"/>
    <property type="evidence" value="ECO:0007669"/>
    <property type="project" value="UniProtKB-UniRule"/>
</dbReference>
<dbReference type="InterPro" id="IPR031691">
    <property type="entry name" value="LIAS_N"/>
</dbReference>
<dbReference type="Pfam" id="PF16881">
    <property type="entry name" value="LIAS_N"/>
    <property type="match status" value="1"/>
</dbReference>
<evidence type="ECO:0000256" key="5">
    <source>
        <dbReference type="ARBA" id="ARBA00022723"/>
    </source>
</evidence>
<proteinExistence type="inferred from homology"/>
<evidence type="ECO:0000256" key="9">
    <source>
        <dbReference type="HAMAP-Rule" id="MF_00206"/>
    </source>
</evidence>
<organism evidence="11 12">
    <name type="scientific">Mariprofundus ferrooxydans PV-1</name>
    <dbReference type="NCBI Taxonomy" id="314345"/>
    <lineage>
        <taxon>Bacteria</taxon>
        <taxon>Pseudomonadati</taxon>
        <taxon>Pseudomonadota</taxon>
        <taxon>Candidatius Mariprofundia</taxon>
        <taxon>Mariprofundales</taxon>
        <taxon>Mariprofundaceae</taxon>
        <taxon>Mariprofundus</taxon>
    </lineage>
</organism>
<dbReference type="HOGENOM" id="CLU_033144_2_1_0"/>
<dbReference type="eggNOG" id="COG0320">
    <property type="taxonomic scope" value="Bacteria"/>
</dbReference>
<dbReference type="CDD" id="cd01335">
    <property type="entry name" value="Radical_SAM"/>
    <property type="match status" value="1"/>
</dbReference>
<feature type="binding site" evidence="9">
    <location>
        <position position="290"/>
    </location>
    <ligand>
        <name>[4Fe-4S] cluster</name>
        <dbReference type="ChEBI" id="CHEBI:49883"/>
        <label>1</label>
    </ligand>
</feature>
<evidence type="ECO:0000256" key="2">
    <source>
        <dbReference type="ARBA" id="ARBA00022490"/>
    </source>
</evidence>
<feature type="binding site" evidence="9">
    <location>
        <position position="50"/>
    </location>
    <ligand>
        <name>[4Fe-4S] cluster</name>
        <dbReference type="ChEBI" id="CHEBI:49883"/>
        <label>1</label>
    </ligand>
</feature>
<evidence type="ECO:0000256" key="1">
    <source>
        <dbReference type="ARBA" id="ARBA00022485"/>
    </source>
</evidence>
<dbReference type="InParanoid" id="Q0EVV8"/>
<dbReference type="OrthoDB" id="9787898at2"/>
<dbReference type="InterPro" id="IPR007197">
    <property type="entry name" value="rSAM"/>
</dbReference>
<feature type="binding site" evidence="9">
    <location>
        <position position="83"/>
    </location>
    <ligand>
        <name>[4Fe-4S] cluster</name>
        <dbReference type="ChEBI" id="CHEBI:49883"/>
        <label>2</label>
        <note>4Fe-4S-S-AdoMet</note>
    </ligand>
</feature>
<dbReference type="PANTHER" id="PTHR10949:SF0">
    <property type="entry name" value="LIPOYL SYNTHASE, MITOCHONDRIAL"/>
    <property type="match status" value="1"/>
</dbReference>
<dbReference type="PROSITE" id="PS51918">
    <property type="entry name" value="RADICAL_SAM"/>
    <property type="match status" value="1"/>
</dbReference>
<keyword evidence="12" id="KW-1185">Reference proteome</keyword>
<reference evidence="11 12" key="1">
    <citation type="submission" date="2006-09" db="EMBL/GenBank/DDBJ databases">
        <authorList>
            <person name="Emerson D."/>
            <person name="Ferriera S."/>
            <person name="Johnson J."/>
            <person name="Kravitz S."/>
            <person name="Halpern A."/>
            <person name="Remington K."/>
            <person name="Beeson K."/>
            <person name="Tran B."/>
            <person name="Rogers Y.-H."/>
            <person name="Friedman R."/>
            <person name="Venter J.C."/>
        </authorList>
    </citation>
    <scope>NUCLEOTIDE SEQUENCE [LARGE SCALE GENOMIC DNA]</scope>
    <source>
        <strain evidence="11 12">PV-1</strain>
    </source>
</reference>
<dbReference type="SFLD" id="SFLDG01058">
    <property type="entry name" value="lipoyl_synthase_like"/>
    <property type="match status" value="1"/>
</dbReference>
<feature type="binding site" evidence="9">
    <location>
        <position position="76"/>
    </location>
    <ligand>
        <name>[4Fe-4S] cluster</name>
        <dbReference type="ChEBI" id="CHEBI:49883"/>
        <label>2</label>
        <note>4Fe-4S-S-AdoMet</note>
    </ligand>
</feature>
<dbReference type="STRING" id="314344.AL013_13250"/>
<evidence type="ECO:0000256" key="3">
    <source>
        <dbReference type="ARBA" id="ARBA00022679"/>
    </source>
</evidence>
<dbReference type="FunFam" id="3.20.20.70:FF:000040">
    <property type="entry name" value="Lipoyl synthase"/>
    <property type="match status" value="1"/>
</dbReference>
<dbReference type="RefSeq" id="WP_009849960.1">
    <property type="nucleotide sequence ID" value="NZ_DS022294.1"/>
</dbReference>
<feature type="domain" description="Radical SAM core" evidence="10">
    <location>
        <begin position="62"/>
        <end position="279"/>
    </location>
</feature>
<dbReference type="InterPro" id="IPR003698">
    <property type="entry name" value="Lipoyl_synth"/>
</dbReference>
<comment type="catalytic activity">
    <reaction evidence="8 9">
        <text>[[Fe-S] cluster scaffold protein carrying a second [4Fe-4S](2+) cluster] + N(6)-octanoyl-L-lysyl-[protein] + 2 oxidized [2Fe-2S]-[ferredoxin] + 2 S-adenosyl-L-methionine + 4 H(+) = [[Fe-S] cluster scaffold protein] + N(6)-[(R)-dihydrolipoyl]-L-lysyl-[protein] + 4 Fe(3+) + 2 hydrogen sulfide + 2 5'-deoxyadenosine + 2 L-methionine + 2 reduced [2Fe-2S]-[ferredoxin]</text>
        <dbReference type="Rhea" id="RHEA:16585"/>
        <dbReference type="Rhea" id="RHEA-COMP:9928"/>
        <dbReference type="Rhea" id="RHEA-COMP:10000"/>
        <dbReference type="Rhea" id="RHEA-COMP:10001"/>
        <dbReference type="Rhea" id="RHEA-COMP:10475"/>
        <dbReference type="Rhea" id="RHEA-COMP:14568"/>
        <dbReference type="Rhea" id="RHEA-COMP:14569"/>
        <dbReference type="ChEBI" id="CHEBI:15378"/>
        <dbReference type="ChEBI" id="CHEBI:17319"/>
        <dbReference type="ChEBI" id="CHEBI:29034"/>
        <dbReference type="ChEBI" id="CHEBI:29919"/>
        <dbReference type="ChEBI" id="CHEBI:33722"/>
        <dbReference type="ChEBI" id="CHEBI:33737"/>
        <dbReference type="ChEBI" id="CHEBI:33738"/>
        <dbReference type="ChEBI" id="CHEBI:57844"/>
        <dbReference type="ChEBI" id="CHEBI:59789"/>
        <dbReference type="ChEBI" id="CHEBI:78809"/>
        <dbReference type="ChEBI" id="CHEBI:83100"/>
        <dbReference type="EC" id="2.8.1.8"/>
    </reaction>
</comment>
<dbReference type="NCBIfam" id="NF004019">
    <property type="entry name" value="PRK05481.1"/>
    <property type="match status" value="1"/>
</dbReference>
<evidence type="ECO:0000256" key="8">
    <source>
        <dbReference type="ARBA" id="ARBA00047326"/>
    </source>
</evidence>
<keyword evidence="7 9" id="KW-0411">Iron-sulfur</keyword>
<dbReference type="AlphaFoldDB" id="Q0EVV8"/>
<dbReference type="Pfam" id="PF04055">
    <property type="entry name" value="Radical_SAM"/>
    <property type="match status" value="1"/>
</dbReference>
<dbReference type="PANTHER" id="PTHR10949">
    <property type="entry name" value="LIPOYL SYNTHASE"/>
    <property type="match status" value="1"/>
</dbReference>
<feature type="binding site" evidence="9">
    <location>
        <position position="55"/>
    </location>
    <ligand>
        <name>[4Fe-4S] cluster</name>
        <dbReference type="ChEBI" id="CHEBI:49883"/>
        <label>1</label>
    </ligand>
</feature>
<dbReference type="HAMAP" id="MF_00206">
    <property type="entry name" value="Lipoyl_synth"/>
    <property type="match status" value="1"/>
</dbReference>
<keyword evidence="6 9" id="KW-0408">Iron</keyword>
<dbReference type="PIRSF" id="PIRSF005963">
    <property type="entry name" value="Lipoyl_synth"/>
    <property type="match status" value="1"/>
</dbReference>
<comment type="function">
    <text evidence="9">Catalyzes the radical-mediated insertion of two sulfur atoms into the C-6 and C-8 positions of the octanoyl moiety bound to the lipoyl domains of lipoate-dependent enzymes, thereby converting the octanoylated domains into lipoylated derivatives.</text>
</comment>
<keyword evidence="3 9" id="KW-0808">Transferase</keyword>
<dbReference type="NCBIfam" id="TIGR00510">
    <property type="entry name" value="lipA"/>
    <property type="match status" value="1"/>
</dbReference>
<keyword evidence="2 9" id="KW-0963">Cytoplasm</keyword>
<evidence type="ECO:0000259" key="10">
    <source>
        <dbReference type="PROSITE" id="PS51918"/>
    </source>
</evidence>
<evidence type="ECO:0000313" key="12">
    <source>
        <dbReference type="Proteomes" id="UP000005297"/>
    </source>
</evidence>
<feature type="binding site" evidence="9">
    <location>
        <position position="80"/>
    </location>
    <ligand>
        <name>[4Fe-4S] cluster</name>
        <dbReference type="ChEBI" id="CHEBI:49883"/>
        <label>2</label>
        <note>4Fe-4S-S-AdoMet</note>
    </ligand>
</feature>
<dbReference type="SMART" id="SM00729">
    <property type="entry name" value="Elp3"/>
    <property type="match status" value="1"/>
</dbReference>
<keyword evidence="4 9" id="KW-0949">S-adenosyl-L-methionine</keyword>
<name>Q0EVV8_9PROT</name>
<evidence type="ECO:0000256" key="4">
    <source>
        <dbReference type="ARBA" id="ARBA00022691"/>
    </source>
</evidence>